<proteinExistence type="predicted"/>
<evidence type="ECO:0000256" key="1">
    <source>
        <dbReference type="SAM" id="MobiDB-lite"/>
    </source>
</evidence>
<name>A0A2T7CC11_9POAL</name>
<reference evidence="2 3" key="1">
    <citation type="submission" date="2018-04" db="EMBL/GenBank/DDBJ databases">
        <title>WGS assembly of Panicum hallii var. hallii HAL2.</title>
        <authorList>
            <person name="Lovell J."/>
            <person name="Jenkins J."/>
            <person name="Lowry D."/>
            <person name="Mamidi S."/>
            <person name="Sreedasyam A."/>
            <person name="Weng X."/>
            <person name="Barry K."/>
            <person name="Bonette J."/>
            <person name="Campitelli B."/>
            <person name="Daum C."/>
            <person name="Gordon S."/>
            <person name="Gould B."/>
            <person name="Lipzen A."/>
            <person name="MacQueen A."/>
            <person name="Palacio-Mejia J."/>
            <person name="Plott C."/>
            <person name="Shakirov E."/>
            <person name="Shu S."/>
            <person name="Yoshinaga Y."/>
            <person name="Zane M."/>
            <person name="Rokhsar D."/>
            <person name="Grimwood J."/>
            <person name="Schmutz J."/>
            <person name="Juenger T."/>
        </authorList>
    </citation>
    <scope>NUCLEOTIDE SEQUENCE [LARGE SCALE GENOMIC DNA]</scope>
    <source>
        <strain evidence="3">cv. HAL2</strain>
    </source>
</reference>
<dbReference type="Gramene" id="PUZ40872">
    <property type="protein sequence ID" value="PUZ40872"/>
    <property type="gene ID" value="GQ55_9G457100"/>
</dbReference>
<feature type="region of interest" description="Disordered" evidence="1">
    <location>
        <begin position="82"/>
        <end position="155"/>
    </location>
</feature>
<feature type="compositionally biased region" description="Basic and acidic residues" evidence="1">
    <location>
        <begin position="141"/>
        <end position="154"/>
    </location>
</feature>
<dbReference type="AlphaFoldDB" id="A0A2T7CC11"/>
<gene>
    <name evidence="2" type="ORF">GQ55_9G457100</name>
</gene>
<accession>A0A2T7CC11</accession>
<evidence type="ECO:0000313" key="2">
    <source>
        <dbReference type="EMBL" id="PUZ40872.1"/>
    </source>
</evidence>
<keyword evidence="3" id="KW-1185">Reference proteome</keyword>
<dbReference type="EMBL" id="CM009757">
    <property type="protein sequence ID" value="PUZ40872.1"/>
    <property type="molecule type" value="Genomic_DNA"/>
</dbReference>
<evidence type="ECO:0000313" key="3">
    <source>
        <dbReference type="Proteomes" id="UP000244336"/>
    </source>
</evidence>
<protein>
    <submittedName>
        <fullName evidence="2">Uncharacterized protein</fullName>
    </submittedName>
</protein>
<sequence length="195" mass="20693">MGSAWALLRGYAPTSARGSMDEAATMKMQSEPRKGSFDPRRLGRRDAEGGGPGRCGGLVYLAQLGQNGGEAAALRGACRRRRRPHGRTAVMAADPWAEAGEGSSARGSGGPGSCGRRPVGSRLEQTKSGGGRQKLCSSKRGAAEDRNRDGDGHRSLSFATLNPCPRKIFGYKILFKPKPVGLTDTTDHSRVIRNL</sequence>
<feature type="compositionally biased region" description="Basic and acidic residues" evidence="1">
    <location>
        <begin position="30"/>
        <end position="48"/>
    </location>
</feature>
<feature type="region of interest" description="Disordered" evidence="1">
    <location>
        <begin position="16"/>
        <end position="56"/>
    </location>
</feature>
<organism evidence="2 3">
    <name type="scientific">Panicum hallii var. hallii</name>
    <dbReference type="NCBI Taxonomy" id="1504633"/>
    <lineage>
        <taxon>Eukaryota</taxon>
        <taxon>Viridiplantae</taxon>
        <taxon>Streptophyta</taxon>
        <taxon>Embryophyta</taxon>
        <taxon>Tracheophyta</taxon>
        <taxon>Spermatophyta</taxon>
        <taxon>Magnoliopsida</taxon>
        <taxon>Liliopsida</taxon>
        <taxon>Poales</taxon>
        <taxon>Poaceae</taxon>
        <taxon>PACMAD clade</taxon>
        <taxon>Panicoideae</taxon>
        <taxon>Panicodae</taxon>
        <taxon>Paniceae</taxon>
        <taxon>Panicinae</taxon>
        <taxon>Panicum</taxon>
        <taxon>Panicum sect. Panicum</taxon>
    </lineage>
</organism>
<dbReference type="Proteomes" id="UP000244336">
    <property type="component" value="Chromosome 9"/>
</dbReference>